<dbReference type="Proteomes" id="UP000006695">
    <property type="component" value="Chromosome"/>
</dbReference>
<organism evidence="12 13">
    <name type="scientific">Geotalea uraniireducens (strain Rf4)</name>
    <name type="common">Geobacter uraniireducens</name>
    <dbReference type="NCBI Taxonomy" id="351605"/>
    <lineage>
        <taxon>Bacteria</taxon>
        <taxon>Pseudomonadati</taxon>
        <taxon>Thermodesulfobacteriota</taxon>
        <taxon>Desulfuromonadia</taxon>
        <taxon>Geobacterales</taxon>
        <taxon>Geobacteraceae</taxon>
        <taxon>Geotalea</taxon>
    </lineage>
</organism>
<evidence type="ECO:0000256" key="5">
    <source>
        <dbReference type="ARBA" id="ARBA00022519"/>
    </source>
</evidence>
<dbReference type="InterPro" id="IPR058627">
    <property type="entry name" value="MdtA-like_C"/>
</dbReference>
<keyword evidence="6 7" id="KW-0472">Membrane</keyword>
<dbReference type="NCBIfam" id="TIGR01730">
    <property type="entry name" value="RND_mfp"/>
    <property type="match status" value="1"/>
</dbReference>
<evidence type="ECO:0000256" key="1">
    <source>
        <dbReference type="ARBA" id="ARBA00004236"/>
    </source>
</evidence>
<feature type="domain" description="Multidrug resistance protein MdtA-like C-terminal permuted SH3" evidence="11">
    <location>
        <begin position="311"/>
        <end position="368"/>
    </location>
</feature>
<gene>
    <name evidence="12" type="ordered locus">Gura_2372</name>
</gene>
<proteinExistence type="inferred from homology"/>
<evidence type="ECO:0000259" key="11">
    <source>
        <dbReference type="Pfam" id="PF25967"/>
    </source>
</evidence>
<dbReference type="HOGENOM" id="CLU_018816_2_0_7"/>
<feature type="domain" description="Multidrug resistance protein MdtA-like barrel-sandwich hybrid" evidence="9">
    <location>
        <begin position="77"/>
        <end position="219"/>
    </location>
</feature>
<evidence type="ECO:0000259" key="10">
    <source>
        <dbReference type="Pfam" id="PF25944"/>
    </source>
</evidence>
<dbReference type="RefSeq" id="WP_011939244.1">
    <property type="nucleotide sequence ID" value="NC_009483.1"/>
</dbReference>
<keyword evidence="13" id="KW-1185">Reference proteome</keyword>
<dbReference type="Pfam" id="PF25967">
    <property type="entry name" value="RND-MFP_C"/>
    <property type="match status" value="1"/>
</dbReference>
<evidence type="ECO:0000313" key="12">
    <source>
        <dbReference type="EMBL" id="ABQ26551.1"/>
    </source>
</evidence>
<feature type="domain" description="Multidrug resistance protein MdtA-like beta-barrel" evidence="10">
    <location>
        <begin position="224"/>
        <end position="305"/>
    </location>
</feature>
<reference evidence="12 13" key="1">
    <citation type="submission" date="2007-05" db="EMBL/GenBank/DDBJ databases">
        <title>Complete sequence of Geobacter uraniireducens Rf4.</title>
        <authorList>
            <consortium name="US DOE Joint Genome Institute"/>
            <person name="Copeland A."/>
            <person name="Lucas S."/>
            <person name="Lapidus A."/>
            <person name="Barry K."/>
            <person name="Detter J.C."/>
            <person name="Glavina del Rio T."/>
            <person name="Hammon N."/>
            <person name="Israni S."/>
            <person name="Dalin E."/>
            <person name="Tice H."/>
            <person name="Pitluck S."/>
            <person name="Chertkov O."/>
            <person name="Brettin T."/>
            <person name="Bruce D."/>
            <person name="Han C."/>
            <person name="Schmutz J."/>
            <person name="Larimer F."/>
            <person name="Land M."/>
            <person name="Hauser L."/>
            <person name="Kyrpides N."/>
            <person name="Mikhailova N."/>
            <person name="Shelobolina E."/>
            <person name="Aklujkar M."/>
            <person name="Lovley D."/>
            <person name="Richardson P."/>
        </authorList>
    </citation>
    <scope>NUCLEOTIDE SEQUENCE [LARGE SCALE GENOMIC DNA]</scope>
    <source>
        <strain evidence="12 13">Rf4</strain>
    </source>
</reference>
<accession>A5G433</accession>
<keyword evidence="7" id="KW-1133">Transmembrane helix</keyword>
<dbReference type="Gene3D" id="2.40.420.20">
    <property type="match status" value="1"/>
</dbReference>
<dbReference type="InterPro" id="IPR058624">
    <property type="entry name" value="MdtA-like_HH"/>
</dbReference>
<keyword evidence="4" id="KW-1003">Cell membrane</keyword>
<evidence type="ECO:0000313" key="13">
    <source>
        <dbReference type="Proteomes" id="UP000006695"/>
    </source>
</evidence>
<keyword evidence="5" id="KW-0997">Cell inner membrane</keyword>
<dbReference type="GO" id="GO:1990281">
    <property type="term" value="C:efflux pump complex"/>
    <property type="evidence" value="ECO:0007669"/>
    <property type="project" value="TreeGrafter"/>
</dbReference>
<dbReference type="SUPFAM" id="SSF111369">
    <property type="entry name" value="HlyD-like secretion proteins"/>
    <property type="match status" value="1"/>
</dbReference>
<evidence type="ECO:0000259" key="9">
    <source>
        <dbReference type="Pfam" id="PF25917"/>
    </source>
</evidence>
<keyword evidence="3" id="KW-0813">Transport</keyword>
<evidence type="ECO:0000256" key="6">
    <source>
        <dbReference type="ARBA" id="ARBA00023136"/>
    </source>
</evidence>
<dbReference type="Pfam" id="PF25944">
    <property type="entry name" value="Beta-barrel_RND"/>
    <property type="match status" value="1"/>
</dbReference>
<dbReference type="InterPro" id="IPR006143">
    <property type="entry name" value="RND_pump_MFP"/>
</dbReference>
<dbReference type="Gene3D" id="1.10.287.470">
    <property type="entry name" value="Helix hairpin bin"/>
    <property type="match status" value="1"/>
</dbReference>
<evidence type="ECO:0000259" key="8">
    <source>
        <dbReference type="Pfam" id="PF25876"/>
    </source>
</evidence>
<dbReference type="KEGG" id="gur:Gura_2372"/>
<dbReference type="PANTHER" id="PTHR30469:SF36">
    <property type="entry name" value="BLL3903 PROTEIN"/>
    <property type="match status" value="1"/>
</dbReference>
<dbReference type="AlphaFoldDB" id="A5G433"/>
<comment type="subcellular location">
    <subcellularLocation>
        <location evidence="1">Cell membrane</location>
    </subcellularLocation>
</comment>
<feature type="transmembrane region" description="Helical" evidence="7">
    <location>
        <begin position="12"/>
        <end position="35"/>
    </location>
</feature>
<dbReference type="Gene3D" id="2.40.30.170">
    <property type="match status" value="1"/>
</dbReference>
<name>A5G433_GEOUR</name>
<dbReference type="Pfam" id="PF25876">
    <property type="entry name" value="HH_MFP_RND"/>
    <property type="match status" value="1"/>
</dbReference>
<comment type="similarity">
    <text evidence="2">Belongs to the membrane fusion protein (MFP) (TC 8.A.1) family.</text>
</comment>
<evidence type="ECO:0000256" key="2">
    <source>
        <dbReference type="ARBA" id="ARBA00009477"/>
    </source>
</evidence>
<dbReference type="PANTHER" id="PTHR30469">
    <property type="entry name" value="MULTIDRUG RESISTANCE PROTEIN MDTA"/>
    <property type="match status" value="1"/>
</dbReference>
<evidence type="ECO:0000256" key="7">
    <source>
        <dbReference type="SAM" id="Phobius"/>
    </source>
</evidence>
<dbReference type="EMBL" id="CP000698">
    <property type="protein sequence ID" value="ABQ26551.1"/>
    <property type="molecule type" value="Genomic_DNA"/>
</dbReference>
<evidence type="ECO:0000256" key="3">
    <source>
        <dbReference type="ARBA" id="ARBA00022448"/>
    </source>
</evidence>
<dbReference type="InterPro" id="IPR058625">
    <property type="entry name" value="MdtA-like_BSH"/>
</dbReference>
<feature type="domain" description="Multidrug resistance protein MdtA-like alpha-helical hairpin" evidence="8">
    <location>
        <begin position="118"/>
        <end position="186"/>
    </location>
</feature>
<keyword evidence="7" id="KW-0812">Transmembrane</keyword>
<dbReference type="GO" id="GO:0030313">
    <property type="term" value="C:cell envelope"/>
    <property type="evidence" value="ECO:0007669"/>
    <property type="project" value="UniProtKB-SubCell"/>
</dbReference>
<protein>
    <submittedName>
        <fullName evidence="12">Efflux transporter, RND family, MFP subunit</fullName>
    </submittedName>
</protein>
<dbReference type="InterPro" id="IPR058626">
    <property type="entry name" value="MdtA-like_b-barrel"/>
</dbReference>
<dbReference type="STRING" id="351605.Gura_2372"/>
<evidence type="ECO:0000256" key="4">
    <source>
        <dbReference type="ARBA" id="ARBA00022475"/>
    </source>
</evidence>
<sequence length="395" mass="42888">MNYTTGLHQLSIHISKIALTGAKFALLLPIIMFLLPGCSKKQEKPRPKPPVPVKVSTAVQKDVPVQVKAIGNVEAYNTVSIKAQVNGQIARVHFREGQEVKKGDLLITIDPRPFETALKQAQANLLKDQAQARNADEQVRRYGGLVKDGIVTREQYDQLKTSADAFAATLASDQAAVESAKIQLAYCFIRSPINGRTGNLMVQQGNLVKANDVPVLVTINQINPVYVTFSVPENDLLEIKKYMAGGRLKVAAAIPNDVRPPETGTISFLDNMVDSTTGTIKLKGTFVNAERRLWPGQFVNVIVVLTTRPDSVVVPTQAIQTGQQGPFVFVVKADKSVELRQVTVGTALNGETVIEKGVQSGETVVIDGQLRLMPGVKIEIKQPEQGNKVKTQPAG</sequence>
<dbReference type="Pfam" id="PF25917">
    <property type="entry name" value="BSH_RND"/>
    <property type="match status" value="1"/>
</dbReference>
<dbReference type="OrthoDB" id="9772050at2"/>
<dbReference type="FunFam" id="2.40.420.20:FF:000001">
    <property type="entry name" value="Efflux RND transporter periplasmic adaptor subunit"/>
    <property type="match status" value="1"/>
</dbReference>
<dbReference type="Gene3D" id="2.40.50.100">
    <property type="match status" value="1"/>
</dbReference>
<dbReference type="GO" id="GO:0015562">
    <property type="term" value="F:efflux transmembrane transporter activity"/>
    <property type="evidence" value="ECO:0007669"/>
    <property type="project" value="TreeGrafter"/>
</dbReference>